<dbReference type="Pfam" id="PF02301">
    <property type="entry name" value="HORMA"/>
    <property type="match status" value="1"/>
</dbReference>
<sequence length="639" mass="72872">MLSLFSSPLGKKKGKKTRRSRTSRRRKRNKEMSTRQLLQNKTKTKTDITTEQSQKLVQTMLTMSFGCLAFLRGLFPDESFVDQRFVPEKVEKNYNKQTSPQANSIKIKTLVRGKFTEVDMLLDWLEKGVFQAIKLKYLKALSLGIFLDEHDSTSLLENYTFTFDYDVENNVKLSINDEVSTISLLDSRKMAQQLMRRFIIITQSLEPLPQKKYLTVRLMFNDNCPRDYQPRLFKDASFDKPATIKIPSSLDSAMFSVGSLDTKHHKLAMKVFSATDVDTEDSSGFEEIDPFEFVENKGKMNVDKKVSPSSQSQTTNILGDYLKSSEPEIQPTQVVNPHISAATSAATATITTNRTTKYQPLKCECGTQCAPNSTKLKCCKNCRKRVHGICYGNYQGAYIEKCLFCLCGSNLTVDSSEFQDLMLLRKCYRYLARARSLPSPMSNFIKHVIGSKEIDEEVKERFAFCMSVLFQDEILTIGSEYRKHTSSQTPRSHNNVQIDIPNIIAAEHGHLQEGEEYIINFKYQTHHPHSCYMDILPQSKSQVDRWLDEITELRNKSFSLPSSCNLQSLDISDNMSQNQSLPTMGQKRKHVNLDEYLEEENSSVLNDTLDITAAHSSGTATPKKVRKVSVSKKSLRSVW</sequence>
<evidence type="ECO:0000256" key="3">
    <source>
        <dbReference type="ARBA" id="ARBA00022454"/>
    </source>
</evidence>
<dbReference type="GO" id="GO:0005634">
    <property type="term" value="C:nucleus"/>
    <property type="evidence" value="ECO:0007669"/>
    <property type="project" value="UniProtKB-SubCell"/>
</dbReference>
<evidence type="ECO:0000313" key="9">
    <source>
        <dbReference type="Proteomes" id="UP000187013"/>
    </source>
</evidence>
<dbReference type="Gene3D" id="3.30.900.10">
    <property type="entry name" value="HORMA domain"/>
    <property type="match status" value="1"/>
</dbReference>
<dbReference type="InterPro" id="IPR036570">
    <property type="entry name" value="HORMA_dom_sf"/>
</dbReference>
<dbReference type="OrthoDB" id="1928087at2759"/>
<proteinExistence type="predicted"/>
<dbReference type="EMBL" id="BDGX01000035">
    <property type="protein sequence ID" value="GAV53085.1"/>
    <property type="molecule type" value="Genomic_DNA"/>
</dbReference>
<keyword evidence="5" id="KW-0469">Meiosis</keyword>
<accession>A0A1Q3ABU3</accession>
<dbReference type="InterPro" id="IPR051294">
    <property type="entry name" value="HORMA_MeioticProgression"/>
</dbReference>
<organism evidence="8 9">
    <name type="scientific">Zygosaccharomyces rouxii</name>
    <dbReference type="NCBI Taxonomy" id="4956"/>
    <lineage>
        <taxon>Eukaryota</taxon>
        <taxon>Fungi</taxon>
        <taxon>Dikarya</taxon>
        <taxon>Ascomycota</taxon>
        <taxon>Saccharomycotina</taxon>
        <taxon>Saccharomycetes</taxon>
        <taxon>Saccharomycetales</taxon>
        <taxon>Saccharomycetaceae</taxon>
        <taxon>Zygosaccharomyces</taxon>
    </lineage>
</organism>
<name>A0A1Q3ABU3_ZYGRO</name>
<feature type="region of interest" description="Disordered" evidence="6">
    <location>
        <begin position="1"/>
        <end position="45"/>
    </location>
</feature>
<feature type="compositionally biased region" description="Basic residues" evidence="6">
    <location>
        <begin position="10"/>
        <end position="29"/>
    </location>
</feature>
<evidence type="ECO:0000313" key="8">
    <source>
        <dbReference type="EMBL" id="GAV53085.1"/>
    </source>
</evidence>
<reference evidence="8 9" key="1">
    <citation type="submission" date="2016-08" db="EMBL/GenBank/DDBJ databases">
        <title>Draft genome sequence of allopolyploid Zygosaccharomyces rouxii.</title>
        <authorList>
            <person name="Watanabe J."/>
            <person name="Uehara K."/>
            <person name="Mogi Y."/>
            <person name="Tsukioka Y."/>
        </authorList>
    </citation>
    <scope>NUCLEOTIDE SEQUENCE [LARGE SCALE GENOMIC DNA]</scope>
    <source>
        <strain evidence="8 9">NBRC 110957</strain>
    </source>
</reference>
<dbReference type="PROSITE" id="PS50815">
    <property type="entry name" value="HORMA"/>
    <property type="match status" value="1"/>
</dbReference>
<evidence type="ECO:0000256" key="5">
    <source>
        <dbReference type="ARBA" id="ARBA00023254"/>
    </source>
</evidence>
<dbReference type="GO" id="GO:0007130">
    <property type="term" value="P:synaptonemal complex assembly"/>
    <property type="evidence" value="ECO:0007669"/>
    <property type="project" value="TreeGrafter"/>
</dbReference>
<dbReference type="PANTHER" id="PTHR48225:SF7">
    <property type="entry name" value="MEIOSIS-SPECIFIC PROTEIN HOP1"/>
    <property type="match status" value="1"/>
</dbReference>
<dbReference type="InterPro" id="IPR003511">
    <property type="entry name" value="HORMA_dom"/>
</dbReference>
<comment type="subcellular location">
    <subcellularLocation>
        <location evidence="2">Chromosome</location>
    </subcellularLocation>
    <subcellularLocation>
        <location evidence="1">Nucleus</location>
    </subcellularLocation>
</comment>
<dbReference type="AlphaFoldDB" id="A0A1Q3ABU3"/>
<evidence type="ECO:0000256" key="4">
    <source>
        <dbReference type="ARBA" id="ARBA00023242"/>
    </source>
</evidence>
<keyword evidence="3" id="KW-0158">Chromosome</keyword>
<dbReference type="SUPFAM" id="SSF56019">
    <property type="entry name" value="The spindle assembly checkpoint protein mad2"/>
    <property type="match status" value="1"/>
</dbReference>
<evidence type="ECO:0000256" key="1">
    <source>
        <dbReference type="ARBA" id="ARBA00004123"/>
    </source>
</evidence>
<protein>
    <recommendedName>
        <fullName evidence="7">HORMA domain-containing protein</fullName>
    </recommendedName>
</protein>
<dbReference type="PANTHER" id="PTHR48225">
    <property type="entry name" value="HORMA DOMAIN-CONTAINING PROTEIN 1"/>
    <property type="match status" value="1"/>
</dbReference>
<feature type="compositionally biased region" description="Polar residues" evidence="6">
    <location>
        <begin position="34"/>
        <end position="45"/>
    </location>
</feature>
<dbReference type="Proteomes" id="UP000187013">
    <property type="component" value="Unassembled WGS sequence"/>
</dbReference>
<dbReference type="GO" id="GO:0005694">
    <property type="term" value="C:chromosome"/>
    <property type="evidence" value="ECO:0007669"/>
    <property type="project" value="UniProtKB-SubCell"/>
</dbReference>
<evidence type="ECO:0000256" key="6">
    <source>
        <dbReference type="SAM" id="MobiDB-lite"/>
    </source>
</evidence>
<evidence type="ECO:0000259" key="7">
    <source>
        <dbReference type="PROSITE" id="PS50815"/>
    </source>
</evidence>
<feature type="domain" description="HORMA" evidence="7">
    <location>
        <begin position="51"/>
        <end position="271"/>
    </location>
</feature>
<keyword evidence="4" id="KW-0539">Nucleus</keyword>
<comment type="caution">
    <text evidence="8">The sequence shown here is derived from an EMBL/GenBank/DDBJ whole genome shotgun (WGS) entry which is preliminary data.</text>
</comment>
<evidence type="ECO:0000256" key="2">
    <source>
        <dbReference type="ARBA" id="ARBA00004286"/>
    </source>
</evidence>
<gene>
    <name evidence="8" type="ORF">ZYGR_0AI03670</name>
</gene>
<dbReference type="GO" id="GO:0051598">
    <property type="term" value="P:meiotic recombination checkpoint signaling"/>
    <property type="evidence" value="ECO:0007669"/>
    <property type="project" value="TreeGrafter"/>
</dbReference>